<dbReference type="GO" id="GO:0016042">
    <property type="term" value="P:lipid catabolic process"/>
    <property type="evidence" value="ECO:0007669"/>
    <property type="project" value="UniProtKB-KW"/>
</dbReference>
<dbReference type="PANTHER" id="PTHR12482:SF62">
    <property type="entry name" value="LIPASE ROG1-RELATED"/>
    <property type="match status" value="1"/>
</dbReference>
<feature type="region of interest" description="Disordered" evidence="3">
    <location>
        <begin position="427"/>
        <end position="451"/>
    </location>
</feature>
<name>A0A9P8Q2K3_WICPI</name>
<evidence type="ECO:0000313" key="6">
    <source>
        <dbReference type="Proteomes" id="UP000774326"/>
    </source>
</evidence>
<feature type="compositionally biased region" description="Basic residues" evidence="3">
    <location>
        <begin position="612"/>
        <end position="623"/>
    </location>
</feature>
<feature type="domain" description="DUF676" evidence="4">
    <location>
        <begin position="249"/>
        <end position="496"/>
    </location>
</feature>
<organism evidence="5 6">
    <name type="scientific">Wickerhamomyces pijperi</name>
    <name type="common">Yeast</name>
    <name type="synonym">Pichia pijperi</name>
    <dbReference type="NCBI Taxonomy" id="599730"/>
    <lineage>
        <taxon>Eukaryota</taxon>
        <taxon>Fungi</taxon>
        <taxon>Dikarya</taxon>
        <taxon>Ascomycota</taxon>
        <taxon>Saccharomycotina</taxon>
        <taxon>Saccharomycetes</taxon>
        <taxon>Phaffomycetales</taxon>
        <taxon>Wickerhamomycetaceae</taxon>
        <taxon>Wickerhamomyces</taxon>
    </lineage>
</organism>
<evidence type="ECO:0000259" key="4">
    <source>
        <dbReference type="Pfam" id="PF05057"/>
    </source>
</evidence>
<dbReference type="InterPro" id="IPR044294">
    <property type="entry name" value="Lipase-like"/>
</dbReference>
<dbReference type="Gene3D" id="3.40.50.1820">
    <property type="entry name" value="alpha/beta hydrolase"/>
    <property type="match status" value="1"/>
</dbReference>
<protein>
    <recommendedName>
        <fullName evidence="4">DUF676 domain-containing protein</fullName>
    </recommendedName>
</protein>
<feature type="compositionally biased region" description="Polar residues" evidence="3">
    <location>
        <begin position="653"/>
        <end position="662"/>
    </location>
</feature>
<evidence type="ECO:0000256" key="1">
    <source>
        <dbReference type="ARBA" id="ARBA00007920"/>
    </source>
</evidence>
<dbReference type="InterPro" id="IPR016445">
    <property type="entry name" value="Rog1_fam"/>
</dbReference>
<dbReference type="InterPro" id="IPR007751">
    <property type="entry name" value="DUF676_lipase-like"/>
</dbReference>
<dbReference type="GO" id="GO:0047372">
    <property type="term" value="F:monoacylglycerol lipase activity"/>
    <property type="evidence" value="ECO:0007669"/>
    <property type="project" value="TreeGrafter"/>
</dbReference>
<dbReference type="InterPro" id="IPR029058">
    <property type="entry name" value="AB_hydrolase_fold"/>
</dbReference>
<comment type="caution">
    <text evidence="5">The sequence shown here is derived from an EMBL/GenBank/DDBJ whole genome shotgun (WGS) entry which is preliminary data.</text>
</comment>
<dbReference type="AlphaFoldDB" id="A0A9P8Q2K3"/>
<evidence type="ECO:0000256" key="3">
    <source>
        <dbReference type="SAM" id="MobiDB-lite"/>
    </source>
</evidence>
<evidence type="ECO:0000256" key="2">
    <source>
        <dbReference type="ARBA" id="ARBA00022963"/>
    </source>
</evidence>
<accession>A0A9P8Q2K3</accession>
<keyword evidence="2" id="KW-0443">Lipid metabolism</keyword>
<feature type="compositionally biased region" description="Basic and acidic residues" evidence="3">
    <location>
        <begin position="436"/>
        <end position="449"/>
    </location>
</feature>
<dbReference type="PANTHER" id="PTHR12482">
    <property type="entry name" value="LIPASE ROG1-RELATED-RELATED"/>
    <property type="match status" value="1"/>
</dbReference>
<sequence>MTCLNIPSICCGPNPGPEPEKPPSGKVKSQSTFLSQLIPPHERLMDQASEHVLFKYKSHLNIGDVNRITIKYKYDPKDPTQCSRIESDDHGAYIWLRIKNEQNPLVRPIYLAGPFTFYTDCRPCNFQEDKEMQGETIGYNIDVKPNQAFKCKMYLNESSLLRTEQTDNEAGSKATVIQVHSWTVDVVSQLAVISKFSVDYELSIGYQFSALRRPIPYNHETYHLSDPQALAVKIQDTDALWTTPPLRPKDPVHLVVLTHGIFSNIGADMFYVKDQLEKRFQQTGENAIVRGYQENTGKSEKGIKYIGKRIAEFVVDYVKEQKKNFKNGHQQGLDITKISFIGHSLGGCTQAYAIYHIATKYPTFFQTEVKPTHFICVASPMVGILTEFSKTVSVALDLGFFAQTGRDLMLRHQVSTMVRSKLKRMFTSTGKSNHKAAKEKEDKEKDQDSAKSGIFTTKPVLEQIIVSEEAHKVFCSFENRTTYANAVNDGIVPLRTAALVYLNWQGLDDFETVKAQIIAQQKRQEAKMGSLEYSASSEDLRNIPTVERENGRAVGEISDSAGDNLSSVPVGIKDLPNNHQVEESNENNGGITQNLMNLISSGHNRHLEIKQTKGKPTTHKFSKKKLESYRLTQTTNTPPPTTSTLDDHDSEATPVSNGSEKASNNEESEPQLNIPPPASTFITAANVLFAPEPSQRFLTCPEARHNTIFHDAMYSYSDLPERPPSVEHEGFISRNLRHNTDRRLQTQEMIARRWHKGMDWRKVLVILKPDAHNNIIVRRRVTNAWGWGVIEHLIKEHF</sequence>
<dbReference type="Pfam" id="PF05057">
    <property type="entry name" value="DUF676"/>
    <property type="match status" value="1"/>
</dbReference>
<gene>
    <name evidence="5" type="ORF">WICPIJ_006269</name>
</gene>
<dbReference type="Proteomes" id="UP000774326">
    <property type="component" value="Unassembled WGS sequence"/>
</dbReference>
<dbReference type="SUPFAM" id="SSF53474">
    <property type="entry name" value="alpha/beta-Hydrolases"/>
    <property type="match status" value="1"/>
</dbReference>
<proteinExistence type="inferred from homology"/>
<keyword evidence="2" id="KW-0442">Lipid degradation</keyword>
<feature type="region of interest" description="Disordered" evidence="3">
    <location>
        <begin position="608"/>
        <end position="678"/>
    </location>
</feature>
<evidence type="ECO:0000313" key="5">
    <source>
        <dbReference type="EMBL" id="KAH3682762.1"/>
    </source>
</evidence>
<dbReference type="EMBL" id="JAEUBG010003414">
    <property type="protein sequence ID" value="KAH3682762.1"/>
    <property type="molecule type" value="Genomic_DNA"/>
</dbReference>
<comment type="similarity">
    <text evidence="1">Belongs to the putative lipase ROG1 family.</text>
</comment>
<keyword evidence="6" id="KW-1185">Reference proteome</keyword>
<reference evidence="5" key="2">
    <citation type="submission" date="2021-01" db="EMBL/GenBank/DDBJ databases">
        <authorList>
            <person name="Schikora-Tamarit M.A."/>
        </authorList>
    </citation>
    <scope>NUCLEOTIDE SEQUENCE</scope>
    <source>
        <strain evidence="5">CBS2887</strain>
    </source>
</reference>
<dbReference type="OrthoDB" id="5368485at2759"/>
<reference evidence="5" key="1">
    <citation type="journal article" date="2021" name="Open Biol.">
        <title>Shared evolutionary footprints suggest mitochondrial oxidative damage underlies multiple complex I losses in fungi.</title>
        <authorList>
            <person name="Schikora-Tamarit M.A."/>
            <person name="Marcet-Houben M."/>
            <person name="Nosek J."/>
            <person name="Gabaldon T."/>
        </authorList>
    </citation>
    <scope>NUCLEOTIDE SEQUENCE</scope>
    <source>
        <strain evidence="5">CBS2887</strain>
    </source>
</reference>
<dbReference type="PIRSF" id="PIRSF005412">
    <property type="entry name" value="UCP005412_abhydr"/>
    <property type="match status" value="1"/>
</dbReference>